<reference evidence="2 3" key="1">
    <citation type="submission" date="2017-09" db="EMBL/GenBank/DDBJ databases">
        <authorList>
            <person name="Ehlers B."/>
            <person name="Leendertz F.H."/>
        </authorList>
    </citation>
    <scope>NUCLEOTIDE SEQUENCE [LARGE SCALE GENOMIC DNA]</scope>
    <source>
        <strain evidence="2 3">DSM 46844</strain>
    </source>
</reference>
<sequence>MSARTPLSTRDRGAPTFAARVDAILRDEIAGGALANIAAASRLRSPQLRDLVVPEMTRRLATEVGGLLDTVLDLLAPLPRPPAASSPPPPAEQDRAPEPRRQAVEHVPVLRAPCPVPPGGTAEIRTGLQNDGATPVEVGLLCSDLVAEPDGRIRAACLRLPPGRVRVPPGALVDLAIGLEVPDDARPGLYHGLVQSTQPGGLRALVVFPVGLDVDQEASIAR</sequence>
<accession>A0A285ECB8</accession>
<feature type="compositionally biased region" description="Pro residues" evidence="1">
    <location>
        <begin position="78"/>
        <end position="91"/>
    </location>
</feature>
<gene>
    <name evidence="2" type="ORF">SAMN06893097_104355</name>
</gene>
<dbReference type="EMBL" id="OBDO01000004">
    <property type="protein sequence ID" value="SNX96640.1"/>
    <property type="molecule type" value="Genomic_DNA"/>
</dbReference>
<evidence type="ECO:0000313" key="2">
    <source>
        <dbReference type="EMBL" id="SNX96640.1"/>
    </source>
</evidence>
<proteinExistence type="predicted"/>
<feature type="region of interest" description="Disordered" evidence="1">
    <location>
        <begin position="78"/>
        <end position="100"/>
    </location>
</feature>
<dbReference type="Proteomes" id="UP000219514">
    <property type="component" value="Unassembled WGS sequence"/>
</dbReference>
<keyword evidence="3" id="KW-1185">Reference proteome</keyword>
<evidence type="ECO:0000313" key="3">
    <source>
        <dbReference type="Proteomes" id="UP000219514"/>
    </source>
</evidence>
<organism evidence="2 3">
    <name type="scientific">Geodermatophilus sabuli</name>
    <dbReference type="NCBI Taxonomy" id="1564158"/>
    <lineage>
        <taxon>Bacteria</taxon>
        <taxon>Bacillati</taxon>
        <taxon>Actinomycetota</taxon>
        <taxon>Actinomycetes</taxon>
        <taxon>Geodermatophilales</taxon>
        <taxon>Geodermatophilaceae</taxon>
        <taxon>Geodermatophilus</taxon>
    </lineage>
</organism>
<evidence type="ECO:0000256" key="1">
    <source>
        <dbReference type="SAM" id="MobiDB-lite"/>
    </source>
</evidence>
<name>A0A285ECB8_9ACTN</name>
<dbReference type="AlphaFoldDB" id="A0A285ECB8"/>
<protein>
    <submittedName>
        <fullName evidence="2">Uncharacterized protein</fullName>
    </submittedName>
</protein>